<evidence type="ECO:0000256" key="1">
    <source>
        <dbReference type="ARBA" id="ARBA00004141"/>
    </source>
</evidence>
<dbReference type="STRING" id="307972.A0A2G8L8B3"/>
<keyword evidence="6 7" id="KW-0472">Membrane</keyword>
<gene>
    <name evidence="10" type="ORF">BSL78_06577</name>
</gene>
<evidence type="ECO:0000256" key="3">
    <source>
        <dbReference type="ARBA" id="ARBA00022448"/>
    </source>
</evidence>
<dbReference type="Gene3D" id="1.50.40.10">
    <property type="entry name" value="Mitochondrial carrier domain"/>
    <property type="match status" value="2"/>
</dbReference>
<feature type="repeat" description="Solcar" evidence="7">
    <location>
        <begin position="198"/>
        <end position="292"/>
    </location>
</feature>
<accession>A0A2G8L8B3</accession>
<feature type="transmembrane region" description="Helical" evidence="9">
    <location>
        <begin position="106"/>
        <end position="124"/>
    </location>
</feature>
<sequence length="329" mass="36946">MAATRRDNRVTFVQNFTCTAVAGITARTVISPLDVAKVLMQVGTRDTHEGVLKTFNNVYNAQGIRAFWKGNFMGCLRLAPFSAIQFSAFHKVKQHLVDDSGRMSPMHAMLAGSLAGMVATVLTYPTDMVKTRLIVQNAQRKRYKGVTHAFSLIMKEEGLLAFYRGMFVSLIGSLPYTMVTFAAYETLDQVWNKPRYMYTPMQSLFNGCVAAAIAQLACYPFDTIRKKLQAQSPVIKDGGGVDVHFRGAIAAARATHRRYGYKGFWRGITPNLCKIVPYAGIMFMTFEALKRSMLYHNGYTVSVFDDTPKPGIDQTMQRSELEAWRKRHT</sequence>
<dbReference type="PANTHER" id="PTHR24089">
    <property type="entry name" value="SOLUTE CARRIER FAMILY 25"/>
    <property type="match status" value="1"/>
</dbReference>
<evidence type="ECO:0000256" key="9">
    <source>
        <dbReference type="SAM" id="Phobius"/>
    </source>
</evidence>
<evidence type="ECO:0000256" key="7">
    <source>
        <dbReference type="PROSITE-ProRule" id="PRU00282"/>
    </source>
</evidence>
<evidence type="ECO:0000313" key="11">
    <source>
        <dbReference type="Proteomes" id="UP000230750"/>
    </source>
</evidence>
<dbReference type="InterPro" id="IPR002067">
    <property type="entry name" value="MCP"/>
</dbReference>
<evidence type="ECO:0000256" key="8">
    <source>
        <dbReference type="RuleBase" id="RU000488"/>
    </source>
</evidence>
<keyword evidence="11" id="KW-1185">Reference proteome</keyword>
<name>A0A2G8L8B3_STIJA</name>
<keyword evidence="4 7" id="KW-0812">Transmembrane</keyword>
<comment type="caution">
    <text evidence="10">The sequence shown here is derived from an EMBL/GenBank/DDBJ whole genome shotgun (WGS) entry which is preliminary data.</text>
</comment>
<dbReference type="PROSITE" id="PS50920">
    <property type="entry name" value="SOLCAR"/>
    <property type="match status" value="3"/>
</dbReference>
<organism evidence="10 11">
    <name type="scientific">Stichopus japonicus</name>
    <name type="common">Sea cucumber</name>
    <dbReference type="NCBI Taxonomy" id="307972"/>
    <lineage>
        <taxon>Eukaryota</taxon>
        <taxon>Metazoa</taxon>
        <taxon>Echinodermata</taxon>
        <taxon>Eleutherozoa</taxon>
        <taxon>Echinozoa</taxon>
        <taxon>Holothuroidea</taxon>
        <taxon>Aspidochirotacea</taxon>
        <taxon>Aspidochirotida</taxon>
        <taxon>Stichopodidae</taxon>
        <taxon>Apostichopus</taxon>
    </lineage>
</organism>
<dbReference type="InterPro" id="IPR023395">
    <property type="entry name" value="MCP_dom_sf"/>
</dbReference>
<dbReference type="EMBL" id="MRZV01000173">
    <property type="protein sequence ID" value="PIK56508.1"/>
    <property type="molecule type" value="Genomic_DNA"/>
</dbReference>
<dbReference type="OrthoDB" id="270584at2759"/>
<comment type="similarity">
    <text evidence="2 8">Belongs to the mitochondrial carrier (TC 2.A.29) family.</text>
</comment>
<feature type="transmembrane region" description="Helical" evidence="9">
    <location>
        <begin position="204"/>
        <end position="221"/>
    </location>
</feature>
<dbReference type="SUPFAM" id="SSF103506">
    <property type="entry name" value="Mitochondrial carrier"/>
    <property type="match status" value="1"/>
</dbReference>
<proteinExistence type="inferred from homology"/>
<evidence type="ECO:0000256" key="5">
    <source>
        <dbReference type="ARBA" id="ARBA00022737"/>
    </source>
</evidence>
<keyword evidence="5" id="KW-0677">Repeat</keyword>
<dbReference type="GO" id="GO:0055085">
    <property type="term" value="P:transmembrane transport"/>
    <property type="evidence" value="ECO:0007669"/>
    <property type="project" value="InterPro"/>
</dbReference>
<dbReference type="PRINTS" id="PR00926">
    <property type="entry name" value="MITOCARRIER"/>
</dbReference>
<keyword evidence="3 8" id="KW-0813">Transport</keyword>
<feature type="repeat" description="Solcar" evidence="7">
    <location>
        <begin position="103"/>
        <end position="190"/>
    </location>
</feature>
<feature type="transmembrane region" description="Helical" evidence="9">
    <location>
        <begin position="161"/>
        <end position="184"/>
    </location>
</feature>
<evidence type="ECO:0000313" key="10">
    <source>
        <dbReference type="EMBL" id="PIK56508.1"/>
    </source>
</evidence>
<dbReference type="Proteomes" id="UP000230750">
    <property type="component" value="Unassembled WGS sequence"/>
</dbReference>
<dbReference type="AlphaFoldDB" id="A0A2G8L8B3"/>
<dbReference type="Pfam" id="PF00153">
    <property type="entry name" value="Mito_carr"/>
    <property type="match status" value="3"/>
</dbReference>
<dbReference type="InterPro" id="IPR018108">
    <property type="entry name" value="MCP_transmembrane"/>
</dbReference>
<protein>
    <submittedName>
        <fullName evidence="10">Putative solute carrier family 25 member 43</fullName>
    </submittedName>
</protein>
<reference evidence="10 11" key="1">
    <citation type="journal article" date="2017" name="PLoS Biol.">
        <title>The sea cucumber genome provides insights into morphological evolution and visceral regeneration.</title>
        <authorList>
            <person name="Zhang X."/>
            <person name="Sun L."/>
            <person name="Yuan J."/>
            <person name="Sun Y."/>
            <person name="Gao Y."/>
            <person name="Zhang L."/>
            <person name="Li S."/>
            <person name="Dai H."/>
            <person name="Hamel J.F."/>
            <person name="Liu C."/>
            <person name="Yu Y."/>
            <person name="Liu S."/>
            <person name="Lin W."/>
            <person name="Guo K."/>
            <person name="Jin S."/>
            <person name="Xu P."/>
            <person name="Storey K.B."/>
            <person name="Huan P."/>
            <person name="Zhang T."/>
            <person name="Zhou Y."/>
            <person name="Zhang J."/>
            <person name="Lin C."/>
            <person name="Li X."/>
            <person name="Xing L."/>
            <person name="Huo D."/>
            <person name="Sun M."/>
            <person name="Wang L."/>
            <person name="Mercier A."/>
            <person name="Li F."/>
            <person name="Yang H."/>
            <person name="Xiang J."/>
        </authorList>
    </citation>
    <scope>NUCLEOTIDE SEQUENCE [LARGE SCALE GENOMIC DNA]</scope>
    <source>
        <strain evidence="10">Shaxun</strain>
        <tissue evidence="10">Muscle</tissue>
    </source>
</reference>
<dbReference type="GO" id="GO:0016020">
    <property type="term" value="C:membrane"/>
    <property type="evidence" value="ECO:0007669"/>
    <property type="project" value="UniProtKB-SubCell"/>
</dbReference>
<evidence type="ECO:0000256" key="4">
    <source>
        <dbReference type="ARBA" id="ARBA00022692"/>
    </source>
</evidence>
<keyword evidence="9" id="KW-1133">Transmembrane helix</keyword>
<evidence type="ECO:0000256" key="2">
    <source>
        <dbReference type="ARBA" id="ARBA00006375"/>
    </source>
</evidence>
<feature type="repeat" description="Solcar" evidence="7">
    <location>
        <begin position="10"/>
        <end position="95"/>
    </location>
</feature>
<comment type="subcellular location">
    <subcellularLocation>
        <location evidence="1">Membrane</location>
        <topology evidence="1">Multi-pass membrane protein</topology>
    </subcellularLocation>
</comment>
<evidence type="ECO:0000256" key="6">
    <source>
        <dbReference type="ARBA" id="ARBA00023136"/>
    </source>
</evidence>